<dbReference type="EMBL" id="CAESAB010000036">
    <property type="protein sequence ID" value="CAB4340427.1"/>
    <property type="molecule type" value="Genomic_DNA"/>
</dbReference>
<name>A0A6J5ZHH7_9ZZZZ</name>
<gene>
    <name evidence="1" type="ORF">UFOPK3820_00913</name>
</gene>
<protein>
    <submittedName>
        <fullName evidence="1">Unannotated protein</fullName>
    </submittedName>
</protein>
<sequence>MAANLLVATYLYGGNVKRKLIAGISSLALIMGALSAATPAHAAVIKLPLADWPACAAVPTSLYCIDSVVVTNASGARTTLQYVISGQAPKAETVGTGEVFAPLARVQNNKVKDNAWWMPASQREVMVNPAKQVLDLTSLFGTVNHPEQGAKYDPKTKTYDINKSLESYSYPTDCWDQATSTNVKKPFNECFKGSVAFVVDNEVKFFWFMPTAKDAADQVARIKASTFVDLSKLAESQERPKIESTYDAAAGTFSATEPMFIPMWLARGAQENGWTIVGQPTGVPIVKTEPDVDTSTATTELAPANADAIGASVEAGKALLGRWTHANWAGLGLNALGYDGLYVKSAALGEYQRSWLMADVLPVVVDKDNKVALAGQPGNNKYAINLDADLTVSLKLRIGEMIPGVTFAIATGVTMKTQRTQDFNTVTLSGSPVTVPLAAKTAECKGEDGVAKANVRQLQLISLSQNDDQSGFGVEGTSGNMFVGSNGVCELSTPVWNEEDKIFSWRVAAPHFAPDGVTVNRGFYKAVIPTSDAKLLWGLTNPNDAASALEISLETEESGATKAFTKAISVKNGNIIIDIAGFEYSRPKLKIGIKAGYKPSKATAKKSTISCVQGKSLKKITSTNPVCPSGYKKK</sequence>
<reference evidence="1" key="1">
    <citation type="submission" date="2020-05" db="EMBL/GenBank/DDBJ databases">
        <authorList>
            <person name="Chiriac C."/>
            <person name="Salcher M."/>
            <person name="Ghai R."/>
            <person name="Kavagutti S V."/>
        </authorList>
    </citation>
    <scope>NUCLEOTIDE SEQUENCE</scope>
</reference>
<evidence type="ECO:0000313" key="1">
    <source>
        <dbReference type="EMBL" id="CAB4340427.1"/>
    </source>
</evidence>
<organism evidence="1">
    <name type="scientific">freshwater metagenome</name>
    <dbReference type="NCBI Taxonomy" id="449393"/>
    <lineage>
        <taxon>unclassified sequences</taxon>
        <taxon>metagenomes</taxon>
        <taxon>ecological metagenomes</taxon>
    </lineage>
</organism>
<proteinExistence type="predicted"/>
<dbReference type="AlphaFoldDB" id="A0A6J5ZHH7"/>
<accession>A0A6J5ZHH7</accession>